<dbReference type="GO" id="GO:1990904">
    <property type="term" value="C:ribonucleoprotein complex"/>
    <property type="evidence" value="ECO:0007669"/>
    <property type="project" value="UniProtKB-KW"/>
</dbReference>
<evidence type="ECO:0000256" key="4">
    <source>
        <dbReference type="HAMAP-Rule" id="MF_01478"/>
    </source>
</evidence>
<evidence type="ECO:0000313" key="7">
    <source>
        <dbReference type="Proteomes" id="UP000240490"/>
    </source>
</evidence>
<reference evidence="6 7" key="1">
    <citation type="submission" date="2017-04" db="EMBL/GenBank/DDBJ databases">
        <title>Novel microbial lineages endemic to geothermal iron-oxide mats fill important gaps in the evolutionary history of Archaea.</title>
        <authorList>
            <person name="Jay Z.J."/>
            <person name="Beam J.P."/>
            <person name="Dlakic M."/>
            <person name="Rusch D.B."/>
            <person name="Kozubal M.A."/>
            <person name="Inskeep W.P."/>
        </authorList>
    </citation>
    <scope>NUCLEOTIDE SEQUENCE [LARGE SCALE GENOMIC DNA]</scope>
    <source>
        <strain evidence="6">ECH_B_SAG-M15</strain>
    </source>
</reference>
<evidence type="ECO:0000313" key="6">
    <source>
        <dbReference type="EMBL" id="PSN91809.1"/>
    </source>
</evidence>
<dbReference type="Pfam" id="PF00428">
    <property type="entry name" value="Ribosomal_60s"/>
    <property type="match status" value="1"/>
</dbReference>
<dbReference type="FunFam" id="1.10.10.1410:FF:000002">
    <property type="entry name" value="60S acidic ribosomal protein P2"/>
    <property type="match status" value="1"/>
</dbReference>
<comment type="similarity">
    <text evidence="1 4">Belongs to the eukaryotic ribosomal protein P1/P2 family.</text>
</comment>
<dbReference type="CDD" id="cd05832">
    <property type="entry name" value="Ribosomal_L12p"/>
    <property type="match status" value="1"/>
</dbReference>
<accession>A0A2R6AZK2</accession>
<dbReference type="EMBL" id="NEXJ01000037">
    <property type="protein sequence ID" value="PSN91809.1"/>
    <property type="molecule type" value="Genomic_DNA"/>
</dbReference>
<feature type="region of interest" description="Disordered" evidence="5">
    <location>
        <begin position="61"/>
        <end position="102"/>
    </location>
</feature>
<keyword evidence="3 4" id="KW-0687">Ribonucleoprotein</keyword>
<evidence type="ECO:0000256" key="3">
    <source>
        <dbReference type="ARBA" id="ARBA00023274"/>
    </source>
</evidence>
<dbReference type="HAMAP" id="MF_01478">
    <property type="entry name" value="Ribosomal_L12_arch"/>
    <property type="match status" value="1"/>
</dbReference>
<dbReference type="Proteomes" id="UP000240490">
    <property type="component" value="Unassembled WGS sequence"/>
</dbReference>
<comment type="subunit">
    <text evidence="4">Part of the 50S ribosomal subunit. Homodimer, it forms part of the ribosomal stalk which helps the ribosome interact with GTP-bound translation factors. Forms a heptameric L10(L12)2(L12)2(L12)2 complex, where L10 forms an elongated spine to which the L12 dimers bind in a sequential fashion.</text>
</comment>
<evidence type="ECO:0000256" key="1">
    <source>
        <dbReference type="ARBA" id="ARBA00005436"/>
    </source>
</evidence>
<dbReference type="InterPro" id="IPR027534">
    <property type="entry name" value="Ribosomal_P1/P2"/>
</dbReference>
<sequence>MLYIYASLLLHAGGKEINEDNLKKVVEAAGIEPDMAQIKAVAAALKGVNIDEVIKQGLSVAPAAQPQPQAQAQPQAKVEEKREEKKEEEEEVSAEGLGALFG</sequence>
<comment type="function">
    <text evidence="4">Forms part of the ribosomal stalk, playing a central role in the interaction of the ribosome with GTP-bound translation factors.</text>
</comment>
<dbReference type="Gene3D" id="1.10.10.1410">
    <property type="match status" value="1"/>
</dbReference>
<dbReference type="NCBIfam" id="TIGR03685">
    <property type="entry name" value="ribo_P1_arch"/>
    <property type="match status" value="1"/>
</dbReference>
<dbReference type="GO" id="GO:0005840">
    <property type="term" value="C:ribosome"/>
    <property type="evidence" value="ECO:0007669"/>
    <property type="project" value="UniProtKB-KW"/>
</dbReference>
<dbReference type="InterPro" id="IPR022295">
    <property type="entry name" value="Ribosomal_P1_arc"/>
</dbReference>
<gene>
    <name evidence="4" type="primary">rpl12</name>
    <name evidence="6" type="ORF">B9Q08_02145</name>
</gene>
<dbReference type="GO" id="GO:0003735">
    <property type="term" value="F:structural constituent of ribosome"/>
    <property type="evidence" value="ECO:0007669"/>
    <property type="project" value="InterPro"/>
</dbReference>
<protein>
    <recommendedName>
        <fullName evidence="4">Large ribosomal subunit protein P1</fullName>
    </recommendedName>
</protein>
<evidence type="ECO:0000256" key="5">
    <source>
        <dbReference type="SAM" id="MobiDB-lite"/>
    </source>
</evidence>
<proteinExistence type="inferred from homology"/>
<evidence type="ECO:0000256" key="2">
    <source>
        <dbReference type="ARBA" id="ARBA00022980"/>
    </source>
</evidence>
<feature type="compositionally biased region" description="Low complexity" evidence="5">
    <location>
        <begin position="61"/>
        <end position="76"/>
    </location>
</feature>
<keyword evidence="2 4" id="KW-0689">Ribosomal protein</keyword>
<organism evidence="6 7">
    <name type="scientific">Candidatus Marsarchaeota G2 archaeon ECH_B_SAG-M15</name>
    <dbReference type="NCBI Taxonomy" id="1978162"/>
    <lineage>
        <taxon>Archaea</taxon>
        <taxon>Candidatus Marsarchaeota</taxon>
        <taxon>Candidatus Marsarchaeota group 2</taxon>
    </lineage>
</organism>
<dbReference type="GO" id="GO:0006414">
    <property type="term" value="P:translational elongation"/>
    <property type="evidence" value="ECO:0007669"/>
    <property type="project" value="InterPro"/>
</dbReference>
<dbReference type="InterPro" id="IPR038716">
    <property type="entry name" value="P1/P2_N_sf"/>
</dbReference>
<name>A0A2R6AZK2_9ARCH</name>
<comment type="caution">
    <text evidence="6">The sequence shown here is derived from an EMBL/GenBank/DDBJ whole genome shotgun (WGS) entry which is preliminary data.</text>
</comment>
<dbReference type="AlphaFoldDB" id="A0A2R6AZK2"/>